<dbReference type="EMBL" id="FNUD01000002">
    <property type="protein sequence ID" value="SEE32402.1"/>
    <property type="molecule type" value="Genomic_DNA"/>
</dbReference>
<proteinExistence type="predicted"/>
<evidence type="ECO:0000313" key="7">
    <source>
        <dbReference type="EMBL" id="SEE32402.1"/>
    </source>
</evidence>
<dbReference type="NCBIfam" id="NF009690">
    <property type="entry name" value="PRK13211.1"/>
    <property type="match status" value="1"/>
</dbReference>
<dbReference type="Gene3D" id="2.70.50.50">
    <property type="entry name" value="chitin-binding protein cbp21"/>
    <property type="match status" value="1"/>
</dbReference>
<name>A0A0J6G3V1_PSEDM</name>
<reference evidence="7" key="1">
    <citation type="submission" date="2016-10" db="EMBL/GenBank/DDBJ databases">
        <authorList>
            <person name="Varghese N."/>
            <person name="Submissions S."/>
        </authorList>
    </citation>
    <scope>NUCLEOTIDE SEQUENCE [LARGE SCALE GENOMIC DNA]</scope>
    <source>
        <strain evidence="7">LMG 25555</strain>
    </source>
</reference>
<protein>
    <submittedName>
        <fullName evidence="7">Chitin-binding protein</fullName>
    </submittedName>
</protein>
<accession>A0A0J6G3V1</accession>
<dbReference type="Pfam" id="PF03067">
    <property type="entry name" value="LPMO_10"/>
    <property type="match status" value="1"/>
</dbReference>
<dbReference type="PANTHER" id="PTHR34823:SF1">
    <property type="entry name" value="CHITIN-BINDING TYPE-4 DOMAIN-CONTAINING PROTEIN"/>
    <property type="match status" value="1"/>
</dbReference>
<dbReference type="Proteomes" id="UP000183613">
    <property type="component" value="Unassembled WGS sequence"/>
</dbReference>
<sequence>MKFALSKHRALMGCASSLPLLASLFASQQVVAHGYLSEPPSRAYACRLALNTNCGPAEYEPQTVGEAPKGFPAFGPADGKIPSGGNAMFSALDAQSATRWHLTEIKDREIEFSWFYTAAHKSTKWEYFVTKTDWNPNQPLTRDDFDLTPFCSVEGGGGVPIDGAAGGNGPAAKKHACVIPADRVGQHVILGAWTVDDTAAAFYDVVDVNITAEGSTPDGWTKVGALTPTHPLLPGDTVKARAFTGSAESAEYSFSVGIDSVEEGQPENWSFKLAQTVNAADKSVRAGVRNEEGTIEPIKGANTFYAKAESGVTNYQLQVLMVQDPAAYMHVHDVAAEYVLDKGKGTVGLTLMTNKNITVEATVYNEANKQVGYTKQTVNATTAPLSVAVSSAPGAHSLKLIASSADGRENFQELKVLNLTGEGGGQEYDAIYPEGFKAYKAGTTVLQPKNGQVYECKPWPVSGYCAQYSPTATQYEPGIGSHWDMAWTEK</sequence>
<gene>
    <name evidence="7" type="ORF">SAMN04489800_0498</name>
</gene>
<dbReference type="PATRIC" id="fig|882211.3.peg.2712"/>
<evidence type="ECO:0000256" key="4">
    <source>
        <dbReference type="SAM" id="SignalP"/>
    </source>
</evidence>
<dbReference type="CDD" id="cd21177">
    <property type="entry name" value="LPMO_AA10"/>
    <property type="match status" value="1"/>
</dbReference>
<evidence type="ECO:0000259" key="6">
    <source>
        <dbReference type="Pfam" id="PF18416"/>
    </source>
</evidence>
<dbReference type="AlphaFoldDB" id="A0A0J6G3V1"/>
<dbReference type="InterPro" id="IPR041029">
    <property type="entry name" value="GbpA_2"/>
</dbReference>
<organism evidence="7 8">
    <name type="scientific">Pseudomonas deceptionensis</name>
    <dbReference type="NCBI Taxonomy" id="882211"/>
    <lineage>
        <taxon>Bacteria</taxon>
        <taxon>Pseudomonadati</taxon>
        <taxon>Pseudomonadota</taxon>
        <taxon>Gammaproteobacteria</taxon>
        <taxon>Pseudomonadales</taxon>
        <taxon>Pseudomonadaceae</taxon>
        <taxon>Pseudomonas</taxon>
    </lineage>
</organism>
<keyword evidence="1" id="KW-0964">Secreted</keyword>
<dbReference type="InterPro" id="IPR014756">
    <property type="entry name" value="Ig_E-set"/>
</dbReference>
<feature type="domain" description="N-acetylglucosamine binding protein A" evidence="6">
    <location>
        <begin position="220"/>
        <end position="318"/>
    </location>
</feature>
<dbReference type="InterPro" id="IPR051024">
    <property type="entry name" value="GlcNAc_Chitin_IntDeg"/>
</dbReference>
<feature type="chain" id="PRO_5009776969" evidence="4">
    <location>
        <begin position="33"/>
        <end position="490"/>
    </location>
</feature>
<dbReference type="GO" id="GO:0008061">
    <property type="term" value="F:chitin binding"/>
    <property type="evidence" value="ECO:0007669"/>
    <property type="project" value="UniProtKB-KW"/>
</dbReference>
<dbReference type="RefSeq" id="WP_048360432.1">
    <property type="nucleotide sequence ID" value="NZ_FNUD01000002.1"/>
</dbReference>
<dbReference type="Gene3D" id="2.60.40.2550">
    <property type="match status" value="1"/>
</dbReference>
<keyword evidence="2" id="KW-0147">Chitin-binding</keyword>
<dbReference type="OrthoDB" id="3675244at2"/>
<feature type="domain" description="Chitin-binding type-4" evidence="5">
    <location>
        <begin position="33"/>
        <end position="208"/>
    </location>
</feature>
<evidence type="ECO:0000256" key="1">
    <source>
        <dbReference type="ARBA" id="ARBA00022525"/>
    </source>
</evidence>
<feature type="signal peptide" evidence="4">
    <location>
        <begin position="1"/>
        <end position="32"/>
    </location>
</feature>
<evidence type="ECO:0000259" key="5">
    <source>
        <dbReference type="Pfam" id="PF03067"/>
    </source>
</evidence>
<keyword evidence="8" id="KW-1185">Reference proteome</keyword>
<dbReference type="Pfam" id="PF18416">
    <property type="entry name" value="GbpA_2"/>
    <property type="match status" value="1"/>
</dbReference>
<keyword evidence="3 4" id="KW-0732">Signal</keyword>
<dbReference type="InterPro" id="IPR004302">
    <property type="entry name" value="Cellulose/chitin-bd_N"/>
</dbReference>
<evidence type="ECO:0000313" key="8">
    <source>
        <dbReference type="Proteomes" id="UP000183613"/>
    </source>
</evidence>
<dbReference type="PANTHER" id="PTHR34823">
    <property type="entry name" value="GLCNAC-BINDING PROTEIN A"/>
    <property type="match status" value="1"/>
</dbReference>
<evidence type="ECO:0000256" key="2">
    <source>
        <dbReference type="ARBA" id="ARBA00022669"/>
    </source>
</evidence>
<dbReference type="Gene3D" id="3.30.70.2150">
    <property type="match status" value="1"/>
</dbReference>
<comment type="caution">
    <text evidence="7">The sequence shown here is derived from an EMBL/GenBank/DDBJ whole genome shotgun (WGS) entry which is preliminary data.</text>
</comment>
<dbReference type="SUPFAM" id="SSF81296">
    <property type="entry name" value="E set domains"/>
    <property type="match status" value="1"/>
</dbReference>
<evidence type="ECO:0000256" key="3">
    <source>
        <dbReference type="ARBA" id="ARBA00022729"/>
    </source>
</evidence>